<dbReference type="Proteomes" id="UP001165960">
    <property type="component" value="Unassembled WGS sequence"/>
</dbReference>
<gene>
    <name evidence="1" type="ORF">DSO57_1039722</name>
</gene>
<organism evidence="1 2">
    <name type="scientific">Entomophthora muscae</name>
    <dbReference type="NCBI Taxonomy" id="34485"/>
    <lineage>
        <taxon>Eukaryota</taxon>
        <taxon>Fungi</taxon>
        <taxon>Fungi incertae sedis</taxon>
        <taxon>Zoopagomycota</taxon>
        <taxon>Entomophthoromycotina</taxon>
        <taxon>Entomophthoromycetes</taxon>
        <taxon>Entomophthorales</taxon>
        <taxon>Entomophthoraceae</taxon>
        <taxon>Entomophthora</taxon>
    </lineage>
</organism>
<sequence>MGQAHVAACFCFPLEHTLSYLLENFGRTVGKLAVADAKAVKKTKILLANFGLAWSANKTGLPAAMELTFSKTKHNKKISAVYNKLCKFTEVFAGQRLHLIVCLGYLFFFGMRASVEDLDRVLLGVDEAMLSLDGKKVTPWV</sequence>
<proteinExistence type="predicted"/>
<keyword evidence="2" id="KW-1185">Reference proteome</keyword>
<dbReference type="EMBL" id="QTSX02002870">
    <property type="protein sequence ID" value="KAJ9074107.1"/>
    <property type="molecule type" value="Genomic_DNA"/>
</dbReference>
<evidence type="ECO:0000313" key="1">
    <source>
        <dbReference type="EMBL" id="KAJ9074107.1"/>
    </source>
</evidence>
<protein>
    <submittedName>
        <fullName evidence="1">Uncharacterized protein</fullName>
    </submittedName>
</protein>
<evidence type="ECO:0000313" key="2">
    <source>
        <dbReference type="Proteomes" id="UP001165960"/>
    </source>
</evidence>
<comment type="caution">
    <text evidence="1">The sequence shown here is derived from an EMBL/GenBank/DDBJ whole genome shotgun (WGS) entry which is preliminary data.</text>
</comment>
<name>A0ACC2THM4_9FUNG</name>
<accession>A0ACC2THM4</accession>
<reference evidence="1" key="1">
    <citation type="submission" date="2022-04" db="EMBL/GenBank/DDBJ databases">
        <title>Genome of the entomopathogenic fungus Entomophthora muscae.</title>
        <authorList>
            <person name="Elya C."/>
            <person name="Lovett B.R."/>
            <person name="Lee E."/>
            <person name="Macias A.M."/>
            <person name="Hajek A.E."/>
            <person name="De Bivort B.L."/>
            <person name="Kasson M.T."/>
            <person name="De Fine Licht H.H."/>
            <person name="Stajich J.E."/>
        </authorList>
    </citation>
    <scope>NUCLEOTIDE SEQUENCE</scope>
    <source>
        <strain evidence="1">Berkeley</strain>
    </source>
</reference>